<protein>
    <recommendedName>
        <fullName evidence="1">3-hydroxyacyl-CoA dehydrogenase C-terminal domain-containing protein</fullName>
    </recommendedName>
</protein>
<dbReference type="Proteomes" id="UP000233524">
    <property type="component" value="Unassembled WGS sequence"/>
</dbReference>
<sequence length="124" mass="13863">MMERSKAHGFFPFRVKAGSMGYIYNRERPLSIWAAIKREALLAASEGVATPEEIDAIFKGVLKTSKGPFEQMDVVGLDVVLAIEQHYADARGNIPSEPREYLQNLIQDGRLGVKSGHGFYKHKL</sequence>
<accession>A0A2N3N322</accession>
<evidence type="ECO:0000313" key="3">
    <source>
        <dbReference type="Proteomes" id="UP000233524"/>
    </source>
</evidence>
<dbReference type="PANTHER" id="PTHR48075:SF3">
    <property type="entry name" value="3-HYDROXYACYL-COA DEHYDROGENASE"/>
    <property type="match status" value="1"/>
</dbReference>
<reference evidence="2 3" key="1">
    <citation type="journal article" date="2017" name="G3 (Bethesda)">
        <title>First Draft Genome Sequence of the Pathogenic Fungus Lomentospora prolificans (Formerly Scedosporium prolificans).</title>
        <authorList>
            <person name="Luo R."/>
            <person name="Zimin A."/>
            <person name="Workman R."/>
            <person name="Fan Y."/>
            <person name="Pertea G."/>
            <person name="Grossman N."/>
            <person name="Wear M.P."/>
            <person name="Jia B."/>
            <person name="Miller H."/>
            <person name="Casadevall A."/>
            <person name="Timp W."/>
            <person name="Zhang S.X."/>
            <person name="Salzberg S.L."/>
        </authorList>
    </citation>
    <scope>NUCLEOTIDE SEQUENCE [LARGE SCALE GENOMIC DNA]</scope>
    <source>
        <strain evidence="2 3">JHH-5317</strain>
    </source>
</reference>
<organism evidence="2 3">
    <name type="scientific">Lomentospora prolificans</name>
    <dbReference type="NCBI Taxonomy" id="41688"/>
    <lineage>
        <taxon>Eukaryota</taxon>
        <taxon>Fungi</taxon>
        <taxon>Dikarya</taxon>
        <taxon>Ascomycota</taxon>
        <taxon>Pezizomycotina</taxon>
        <taxon>Sordariomycetes</taxon>
        <taxon>Hypocreomycetidae</taxon>
        <taxon>Microascales</taxon>
        <taxon>Microascaceae</taxon>
        <taxon>Lomentospora</taxon>
    </lineage>
</organism>
<dbReference type="GO" id="GO:0006631">
    <property type="term" value="P:fatty acid metabolic process"/>
    <property type="evidence" value="ECO:0007669"/>
    <property type="project" value="InterPro"/>
</dbReference>
<proteinExistence type="predicted"/>
<feature type="domain" description="3-hydroxyacyl-CoA dehydrogenase C-terminal" evidence="1">
    <location>
        <begin position="32"/>
        <end position="121"/>
    </location>
</feature>
<dbReference type="AlphaFoldDB" id="A0A2N3N322"/>
<name>A0A2N3N322_9PEZI</name>
<dbReference type="OrthoDB" id="5958943at2759"/>
<dbReference type="Gene3D" id="1.10.1040.10">
    <property type="entry name" value="N-(1-d-carboxylethyl)-l-norvaline Dehydrogenase, domain 2"/>
    <property type="match status" value="1"/>
</dbReference>
<dbReference type="SUPFAM" id="SSF48179">
    <property type="entry name" value="6-phosphogluconate dehydrogenase C-terminal domain-like"/>
    <property type="match status" value="1"/>
</dbReference>
<dbReference type="InterPro" id="IPR008927">
    <property type="entry name" value="6-PGluconate_DH-like_C_sf"/>
</dbReference>
<evidence type="ECO:0000313" key="2">
    <source>
        <dbReference type="EMBL" id="PKS06829.1"/>
    </source>
</evidence>
<keyword evidence="3" id="KW-1185">Reference proteome</keyword>
<dbReference type="InParanoid" id="A0A2N3N322"/>
<gene>
    <name evidence="2" type="ORF">jhhlp_006905</name>
</gene>
<comment type="caution">
    <text evidence="2">The sequence shown here is derived from an EMBL/GenBank/DDBJ whole genome shotgun (WGS) entry which is preliminary data.</text>
</comment>
<dbReference type="GO" id="GO:0016616">
    <property type="term" value="F:oxidoreductase activity, acting on the CH-OH group of donors, NAD or NADP as acceptor"/>
    <property type="evidence" value="ECO:0007669"/>
    <property type="project" value="InterPro"/>
</dbReference>
<dbReference type="InterPro" id="IPR013328">
    <property type="entry name" value="6PGD_dom2"/>
</dbReference>
<dbReference type="InterPro" id="IPR006108">
    <property type="entry name" value="3HC_DH_C"/>
</dbReference>
<dbReference type="Pfam" id="PF00725">
    <property type="entry name" value="3HCDH"/>
    <property type="match status" value="1"/>
</dbReference>
<dbReference type="PANTHER" id="PTHR48075">
    <property type="entry name" value="3-HYDROXYACYL-COA DEHYDROGENASE FAMILY PROTEIN"/>
    <property type="match status" value="1"/>
</dbReference>
<evidence type="ECO:0000259" key="1">
    <source>
        <dbReference type="Pfam" id="PF00725"/>
    </source>
</evidence>
<dbReference type="EMBL" id="NLAX01001033">
    <property type="protein sequence ID" value="PKS06829.1"/>
    <property type="molecule type" value="Genomic_DNA"/>
</dbReference>
<dbReference type="STRING" id="41688.A0A2N3N322"/>
<dbReference type="VEuPathDB" id="FungiDB:jhhlp_006905"/>